<dbReference type="AlphaFoldDB" id="A0A4U0FHF9"/>
<dbReference type="Pfam" id="PF07238">
    <property type="entry name" value="PilZ"/>
    <property type="match status" value="1"/>
</dbReference>
<comment type="caution">
    <text evidence="3">The sequence shown here is derived from an EMBL/GenBank/DDBJ whole genome shotgun (WGS) entry which is preliminary data.</text>
</comment>
<sequence length="237" mass="27418">MGIKTGIVSCSYAYLMGVLPVLPKINQTTYMQLMPVTDPDSATTFRSRVADMDKEFIWLEIPLDEQSRKYHRTHVGDEFRILFFTPEGVKYQFAAAIAEMKKEPVRLIAVPTPKTEQIEREQRRNFLRVEAEQEIAVRIGDRVRFTALTDDVGGGGLSFRCNRSWPLVPGMTLSCWLLLNYRNGSLGHAKFEGEVVRIVPEEPNQHTVMLRFRDIHDSDQQRIIRFCFERQLEKHKG</sequence>
<protein>
    <submittedName>
        <fullName evidence="3">Glycosyl transferase</fullName>
    </submittedName>
</protein>
<proteinExistence type="predicted"/>
<keyword evidence="4" id="KW-1185">Reference proteome</keyword>
<name>A0A4U0FHF9_9BACL</name>
<gene>
    <name evidence="3" type="ORF">E5161_03025</name>
</gene>
<evidence type="ECO:0000313" key="3">
    <source>
        <dbReference type="EMBL" id="TJY44368.1"/>
    </source>
</evidence>
<feature type="domain" description="Type III secretion system flagellar brake protein YcgR PilZN" evidence="2">
    <location>
        <begin position="36"/>
        <end position="113"/>
    </location>
</feature>
<dbReference type="EMBL" id="SUPK01000001">
    <property type="protein sequence ID" value="TJY44368.1"/>
    <property type="molecule type" value="Genomic_DNA"/>
</dbReference>
<dbReference type="GO" id="GO:0035438">
    <property type="term" value="F:cyclic-di-GMP binding"/>
    <property type="evidence" value="ECO:0007669"/>
    <property type="project" value="InterPro"/>
</dbReference>
<evidence type="ECO:0000259" key="2">
    <source>
        <dbReference type="Pfam" id="PF12945"/>
    </source>
</evidence>
<reference evidence="3 4" key="1">
    <citation type="submission" date="2019-04" db="EMBL/GenBank/DDBJ databases">
        <title>Cohnella sp. nov., isolated from soil.</title>
        <authorList>
            <person name="Kim W."/>
        </authorList>
    </citation>
    <scope>NUCLEOTIDE SEQUENCE [LARGE SCALE GENOMIC DNA]</scope>
    <source>
        <strain evidence="3 4">CAU 1483</strain>
    </source>
</reference>
<accession>A0A4U0FHF9</accession>
<dbReference type="InterPro" id="IPR009875">
    <property type="entry name" value="PilZ_domain"/>
</dbReference>
<dbReference type="Gene3D" id="2.40.10.220">
    <property type="entry name" value="predicted glycosyltransferase like domains"/>
    <property type="match status" value="1"/>
</dbReference>
<keyword evidence="3" id="KW-0808">Transferase</keyword>
<evidence type="ECO:0000313" key="4">
    <source>
        <dbReference type="Proteomes" id="UP000309673"/>
    </source>
</evidence>
<dbReference type="Proteomes" id="UP000309673">
    <property type="component" value="Unassembled WGS sequence"/>
</dbReference>
<evidence type="ECO:0000259" key="1">
    <source>
        <dbReference type="Pfam" id="PF07238"/>
    </source>
</evidence>
<dbReference type="Pfam" id="PF12945">
    <property type="entry name" value="PilZNR"/>
    <property type="match status" value="1"/>
</dbReference>
<dbReference type="SUPFAM" id="SSF141371">
    <property type="entry name" value="PilZ domain-like"/>
    <property type="match status" value="1"/>
</dbReference>
<organism evidence="3 4">
    <name type="scientific">Cohnella pontilimi</name>
    <dbReference type="NCBI Taxonomy" id="2564100"/>
    <lineage>
        <taxon>Bacteria</taxon>
        <taxon>Bacillati</taxon>
        <taxon>Bacillota</taxon>
        <taxon>Bacilli</taxon>
        <taxon>Bacillales</taxon>
        <taxon>Paenibacillaceae</taxon>
        <taxon>Cohnella</taxon>
    </lineage>
</organism>
<dbReference type="InterPro" id="IPR009926">
    <property type="entry name" value="T3SS_YcgR_PilZN"/>
</dbReference>
<feature type="domain" description="PilZ" evidence="1">
    <location>
        <begin position="122"/>
        <end position="229"/>
    </location>
</feature>
<dbReference type="GO" id="GO:0016740">
    <property type="term" value="F:transferase activity"/>
    <property type="evidence" value="ECO:0007669"/>
    <property type="project" value="UniProtKB-KW"/>
</dbReference>
<dbReference type="OrthoDB" id="1951449at2"/>